<evidence type="ECO:0000259" key="1">
    <source>
        <dbReference type="PROSITE" id="PS51186"/>
    </source>
</evidence>
<dbReference type="PIR" id="S77356">
    <property type="entry name" value="S77356"/>
</dbReference>
<dbReference type="PaxDb" id="1148-1652538"/>
<dbReference type="Pfam" id="PF18014">
    <property type="entry name" value="Acetyltransf_18"/>
    <property type="match status" value="1"/>
</dbReference>
<dbReference type="PANTHER" id="PTHR47237">
    <property type="entry name" value="SLL0310 PROTEIN"/>
    <property type="match status" value="1"/>
</dbReference>
<dbReference type="InterPro" id="IPR052729">
    <property type="entry name" value="Acyl/Acetyltrans_Enzymes"/>
</dbReference>
<dbReference type="InterPro" id="IPR041496">
    <property type="entry name" value="YitH/HolE_GNAT"/>
</dbReference>
<dbReference type="SUPFAM" id="SSF55729">
    <property type="entry name" value="Acyl-CoA N-acyltransferases (Nat)"/>
    <property type="match status" value="1"/>
</dbReference>
<dbReference type="GO" id="GO:0016747">
    <property type="term" value="F:acyltransferase activity, transferring groups other than amino-acyl groups"/>
    <property type="evidence" value="ECO:0007669"/>
    <property type="project" value="InterPro"/>
</dbReference>
<dbReference type="InParanoid" id="P73419"/>
<gene>
    <name evidence="2" type="ordered locus">sll1469</name>
</gene>
<organism evidence="2 3">
    <name type="scientific">Synechocystis sp. (strain ATCC 27184 / PCC 6803 / Kazusa)</name>
    <dbReference type="NCBI Taxonomy" id="1111708"/>
    <lineage>
        <taxon>Bacteria</taxon>
        <taxon>Bacillati</taxon>
        <taxon>Cyanobacteriota</taxon>
        <taxon>Cyanophyceae</taxon>
        <taxon>Synechococcales</taxon>
        <taxon>Merismopediaceae</taxon>
        <taxon>Synechocystis</taxon>
    </lineage>
</organism>
<dbReference type="STRING" id="1148.gene:10498323"/>
<dbReference type="EMBL" id="BA000022">
    <property type="protein sequence ID" value="BAA17459.1"/>
    <property type="molecule type" value="Genomic_DNA"/>
</dbReference>
<dbReference type="KEGG" id="syn:sll1469"/>
<reference evidence="2 3" key="1">
    <citation type="journal article" date="1995" name="DNA Res.">
        <title>Sequence analysis of the genome of the unicellular cyanobacterium Synechocystis sp. strain PCC6803. I. Sequence features in the 1 Mb region from map positions 64% to 92% of the genome.</title>
        <authorList>
            <person name="Kaneko T."/>
            <person name="Tanaka A."/>
            <person name="Sato S."/>
            <person name="Kotani H."/>
            <person name="Sazuka T."/>
            <person name="Miyajima N."/>
            <person name="Sugiura M."/>
            <person name="Tabata S."/>
        </authorList>
    </citation>
    <scope>NUCLEOTIDE SEQUENCE [LARGE SCALE GENOMIC DNA]</scope>
    <source>
        <strain evidence="3">ATCC 27184 / PCC 6803 / Kazusa</strain>
    </source>
</reference>
<proteinExistence type="predicted"/>
<evidence type="ECO:0000313" key="2">
    <source>
        <dbReference type="EMBL" id="BAA17459.1"/>
    </source>
</evidence>
<feature type="domain" description="N-acetyltransferase" evidence="1">
    <location>
        <begin position="7"/>
        <end position="139"/>
    </location>
</feature>
<dbReference type="Gene3D" id="3.40.630.90">
    <property type="match status" value="1"/>
</dbReference>
<name>P73419_SYNY3</name>
<dbReference type="CDD" id="cd04301">
    <property type="entry name" value="NAT_SF"/>
    <property type="match status" value="1"/>
</dbReference>
<sequence length="285" mass="31778">MMTEQKYLIRTMTAAEIALAVDWAAAEGWNPGHQDADCFYQGDRQGFFVGLLDGEPIATISAVKYNQEFGFIGFYIVKPEYRGQGYGWQIWQRALDYLQGCNIGLDGVLAQQANYQKSGFHLAYRNIRYQGVTGGLSSPSPHLVPLEDAMAWEDVLAYDDQCFPAPREEFLRTWCHQSGHQAIAYQEDGILRGYGVLRPCRVGYKIGPLFADTPEVAEIIFLALKAIPTAENTIYLDVPEPNQAAITLATKYSLQVVFETARMYTGQAPSIALDKIYGVTSFELG</sequence>
<accession>P73419</accession>
<dbReference type="Pfam" id="PF00583">
    <property type="entry name" value="Acetyltransf_1"/>
    <property type="match status" value="1"/>
</dbReference>
<dbReference type="InterPro" id="IPR016181">
    <property type="entry name" value="Acyl_CoA_acyltransferase"/>
</dbReference>
<dbReference type="IntAct" id="P73419">
    <property type="interactions" value="1"/>
</dbReference>
<dbReference type="EnsemblBacteria" id="BAA17459">
    <property type="protein sequence ID" value="BAA17459"/>
    <property type="gene ID" value="BAA17459"/>
</dbReference>
<dbReference type="PhylomeDB" id="P73419"/>
<dbReference type="FunCoup" id="P73419">
    <property type="interactions" value="1"/>
</dbReference>
<protein>
    <submittedName>
        <fullName evidence="2">Sll1469 protein</fullName>
    </submittedName>
</protein>
<dbReference type="eggNOG" id="COG0454">
    <property type="taxonomic scope" value="Bacteria"/>
</dbReference>
<dbReference type="InterPro" id="IPR000182">
    <property type="entry name" value="GNAT_dom"/>
</dbReference>
<evidence type="ECO:0000313" key="3">
    <source>
        <dbReference type="Proteomes" id="UP000001425"/>
    </source>
</evidence>
<keyword evidence="3" id="KW-1185">Reference proteome</keyword>
<dbReference type="Proteomes" id="UP000001425">
    <property type="component" value="Chromosome"/>
</dbReference>
<dbReference type="AlphaFoldDB" id="P73419"/>
<dbReference type="Gene3D" id="3.40.630.30">
    <property type="match status" value="1"/>
</dbReference>
<reference evidence="2 3" key="2">
    <citation type="journal article" date="1996" name="DNA Res.">
        <title>Sequence analysis of the genome of the unicellular cyanobacterium Synechocystis sp. strain PCC6803. II. Sequence determination of the entire genome and assignment of potential protein-coding regions.</title>
        <authorList>
            <person name="Kaneko T."/>
            <person name="Sato S."/>
            <person name="Kotani H."/>
            <person name="Tanaka A."/>
            <person name="Asamizu E."/>
            <person name="Nakamura Y."/>
            <person name="Miyajima N."/>
            <person name="Hirosawa M."/>
            <person name="Sugiura M."/>
            <person name="Sasamoto S."/>
            <person name="Kimura T."/>
            <person name="Hosouchi T."/>
            <person name="Matsuno A."/>
            <person name="Muraki A."/>
            <person name="Nakazaki N."/>
            <person name="Naruo K."/>
            <person name="Okumura S."/>
            <person name="Shimpo S."/>
            <person name="Takeuchi C."/>
            <person name="Wada T."/>
            <person name="Watanabe A."/>
            <person name="Yamada M."/>
            <person name="Yasuda M."/>
            <person name="Tabata S."/>
        </authorList>
    </citation>
    <scope>NUCLEOTIDE SEQUENCE [LARGE SCALE GENOMIC DNA]</scope>
    <source>
        <strain evidence="3">ATCC 27184 / PCC 6803 / Kazusa</strain>
    </source>
</reference>
<dbReference type="PROSITE" id="PS51186">
    <property type="entry name" value="GNAT"/>
    <property type="match status" value="1"/>
</dbReference>
<dbReference type="PANTHER" id="PTHR47237:SF1">
    <property type="entry name" value="SLL0310 PROTEIN"/>
    <property type="match status" value="1"/>
</dbReference>